<dbReference type="EMBL" id="SSMQ01000119">
    <property type="protein sequence ID" value="TKC93663.1"/>
    <property type="molecule type" value="Genomic_DNA"/>
</dbReference>
<dbReference type="AlphaFoldDB" id="A0A4U1IIF5"/>
<feature type="transmembrane region" description="Helical" evidence="1">
    <location>
        <begin position="20"/>
        <end position="43"/>
    </location>
</feature>
<feature type="transmembrane region" description="Helical" evidence="1">
    <location>
        <begin position="181"/>
        <end position="200"/>
    </location>
</feature>
<organism evidence="2 3">
    <name type="scientific">Polyangium fumosum</name>
    <dbReference type="NCBI Taxonomy" id="889272"/>
    <lineage>
        <taxon>Bacteria</taxon>
        <taxon>Pseudomonadati</taxon>
        <taxon>Myxococcota</taxon>
        <taxon>Polyangia</taxon>
        <taxon>Polyangiales</taxon>
        <taxon>Polyangiaceae</taxon>
        <taxon>Polyangium</taxon>
    </lineage>
</organism>
<gene>
    <name evidence="2" type="ORF">E8A74_49320</name>
</gene>
<protein>
    <submittedName>
        <fullName evidence="2">Uncharacterized protein</fullName>
    </submittedName>
</protein>
<keyword evidence="1" id="KW-1133">Transmembrane helix</keyword>
<dbReference type="Proteomes" id="UP000309215">
    <property type="component" value="Unassembled WGS sequence"/>
</dbReference>
<feature type="transmembrane region" description="Helical" evidence="1">
    <location>
        <begin position="326"/>
        <end position="347"/>
    </location>
</feature>
<dbReference type="RefSeq" id="WP_136936168.1">
    <property type="nucleotide sequence ID" value="NZ_SSMQ01000119.1"/>
</dbReference>
<feature type="transmembrane region" description="Helical" evidence="1">
    <location>
        <begin position="98"/>
        <end position="117"/>
    </location>
</feature>
<comment type="caution">
    <text evidence="2">The sequence shown here is derived from an EMBL/GenBank/DDBJ whole genome shotgun (WGS) entry which is preliminary data.</text>
</comment>
<evidence type="ECO:0000256" key="1">
    <source>
        <dbReference type="SAM" id="Phobius"/>
    </source>
</evidence>
<feature type="transmembrane region" description="Helical" evidence="1">
    <location>
        <begin position="221"/>
        <end position="241"/>
    </location>
</feature>
<dbReference type="OrthoDB" id="9810382at2"/>
<accession>A0A4U1IIF5</accession>
<feature type="transmembrane region" description="Helical" evidence="1">
    <location>
        <begin position="63"/>
        <end position="86"/>
    </location>
</feature>
<reference evidence="2 3" key="1">
    <citation type="submission" date="2019-04" db="EMBL/GenBank/DDBJ databases">
        <authorList>
            <person name="Li Y."/>
            <person name="Wang J."/>
        </authorList>
    </citation>
    <scope>NUCLEOTIDE SEQUENCE [LARGE SCALE GENOMIC DNA]</scope>
    <source>
        <strain evidence="2 3">DSM 14668</strain>
    </source>
</reference>
<feature type="transmembrane region" description="Helical" evidence="1">
    <location>
        <begin position="284"/>
        <end position="306"/>
    </location>
</feature>
<proteinExistence type="predicted"/>
<feature type="transmembrane region" description="Helical" evidence="1">
    <location>
        <begin position="129"/>
        <end position="148"/>
    </location>
</feature>
<evidence type="ECO:0000313" key="3">
    <source>
        <dbReference type="Proteomes" id="UP000309215"/>
    </source>
</evidence>
<keyword evidence="1" id="KW-0812">Transmembrane</keyword>
<evidence type="ECO:0000313" key="2">
    <source>
        <dbReference type="EMBL" id="TKC93663.1"/>
    </source>
</evidence>
<feature type="transmembrane region" description="Helical" evidence="1">
    <location>
        <begin position="253"/>
        <end position="272"/>
    </location>
</feature>
<name>A0A4U1IIF5_9BACT</name>
<keyword evidence="1" id="KW-0472">Membrane</keyword>
<keyword evidence="3" id="KW-1185">Reference proteome</keyword>
<sequence length="359" mass="39012">MDAPFPFGFPGPTTFYLVTYVLTLVSHVVFMNYVLAGTAVLLVRQIRGKAGTSDVLADLLRDWLPFALSAAITAGIAPLLFIQILYKKAFYTANLLLFHRWMLILPALIVGFYLLYAQKTAFVKARPRLRVLVTTGALATFLFTALSWTENYLLARNEGAWAPMYASKSMIYENREILPRMLLWTLGALPTLAALLGWQLHRRERAGAAVDKATFQRVARIGLGGLVVAGACAAGYAMLVGPAARAHAVGPMAMPWLAAALVGVVVEGVGFVGLHRAEANRGTWLGIASAGLFVVILGTTVVREVLRITAVDFAALYPEHARAAQVSGRWLFLGFFLVNAILAVWAIRTALTRAERPAV</sequence>